<reference evidence="3 4" key="1">
    <citation type="submission" date="2017-11" db="EMBL/GenBank/DDBJ databases">
        <title>De novo assembly and phasing of dikaryotic genomes from two isolates of Puccinia coronata f. sp. avenae, the causal agent of oat crown rust.</title>
        <authorList>
            <person name="Miller M.E."/>
            <person name="Zhang Y."/>
            <person name="Omidvar V."/>
            <person name="Sperschneider J."/>
            <person name="Schwessinger B."/>
            <person name="Raley C."/>
            <person name="Palmer J.M."/>
            <person name="Garnica D."/>
            <person name="Upadhyaya N."/>
            <person name="Rathjen J."/>
            <person name="Taylor J.M."/>
            <person name="Park R.F."/>
            <person name="Dodds P.N."/>
            <person name="Hirsch C.D."/>
            <person name="Kianian S.F."/>
            <person name="Figueroa M."/>
        </authorList>
    </citation>
    <scope>NUCLEOTIDE SEQUENCE [LARGE SCALE GENOMIC DNA]</scope>
    <source>
        <strain evidence="3">12SD80</strain>
    </source>
</reference>
<evidence type="ECO:0000313" key="4">
    <source>
        <dbReference type="Proteomes" id="UP000235392"/>
    </source>
</evidence>
<feature type="region of interest" description="Disordered" evidence="1">
    <location>
        <begin position="1"/>
        <end position="35"/>
    </location>
</feature>
<evidence type="ECO:0000256" key="1">
    <source>
        <dbReference type="SAM" id="MobiDB-lite"/>
    </source>
</evidence>
<dbReference type="EMBL" id="PGCI01000014">
    <property type="protein sequence ID" value="PLW49817.1"/>
    <property type="molecule type" value="Genomic_DNA"/>
</dbReference>
<feature type="compositionally biased region" description="Polar residues" evidence="1">
    <location>
        <begin position="17"/>
        <end position="35"/>
    </location>
</feature>
<name>A0A2N5VII8_9BASI</name>
<dbReference type="Proteomes" id="UP000235392">
    <property type="component" value="Unassembled WGS sequence"/>
</dbReference>
<sequence length="81" mass="8776">MSSVRRKFRLTTAPAMASSSKRLSNSDRVSSESLSHTKIGNVTKITVSSTKNTIPGVLTRTARPRVEDSSVATCHDTLDQL</sequence>
<dbReference type="EMBL" id="PGCI01000611">
    <property type="protein sequence ID" value="PLW24361.1"/>
    <property type="molecule type" value="Genomic_DNA"/>
</dbReference>
<dbReference type="AlphaFoldDB" id="A0A2N5VII8"/>
<accession>A0A2N5VII8</accession>
<protein>
    <submittedName>
        <fullName evidence="3">Uncharacterized protein</fullName>
    </submittedName>
</protein>
<proteinExistence type="predicted"/>
<evidence type="ECO:0000313" key="3">
    <source>
        <dbReference type="EMBL" id="PLW49817.1"/>
    </source>
</evidence>
<comment type="caution">
    <text evidence="3">The sequence shown here is derived from an EMBL/GenBank/DDBJ whole genome shotgun (WGS) entry which is preliminary data.</text>
</comment>
<evidence type="ECO:0000313" key="2">
    <source>
        <dbReference type="EMBL" id="PLW24361.1"/>
    </source>
</evidence>
<gene>
    <name evidence="3" type="ORF">PCASD_01574</name>
    <name evidence="2" type="ORF">PCASD_06568</name>
</gene>
<organism evidence="3 4">
    <name type="scientific">Puccinia coronata f. sp. avenae</name>
    <dbReference type="NCBI Taxonomy" id="200324"/>
    <lineage>
        <taxon>Eukaryota</taxon>
        <taxon>Fungi</taxon>
        <taxon>Dikarya</taxon>
        <taxon>Basidiomycota</taxon>
        <taxon>Pucciniomycotina</taxon>
        <taxon>Pucciniomycetes</taxon>
        <taxon>Pucciniales</taxon>
        <taxon>Pucciniaceae</taxon>
        <taxon>Puccinia</taxon>
    </lineage>
</organism>